<dbReference type="PANTHER" id="PTHR10622:SF11">
    <property type="entry name" value="HET-DOMAIN-CONTAINING PROTEIN"/>
    <property type="match status" value="1"/>
</dbReference>
<evidence type="ECO:0000313" key="3">
    <source>
        <dbReference type="EMBL" id="PVH92124.1"/>
    </source>
</evidence>
<protein>
    <submittedName>
        <fullName evidence="3">Kinesin light chain</fullName>
    </submittedName>
</protein>
<reference evidence="3 4" key="1">
    <citation type="journal article" date="2018" name="Sci. Rep.">
        <title>Comparative genomics provides insights into the lifestyle and reveals functional heterogeneity of dark septate endophytic fungi.</title>
        <authorList>
            <person name="Knapp D.G."/>
            <person name="Nemeth J.B."/>
            <person name="Barry K."/>
            <person name="Hainaut M."/>
            <person name="Henrissat B."/>
            <person name="Johnson J."/>
            <person name="Kuo A."/>
            <person name="Lim J.H.P."/>
            <person name="Lipzen A."/>
            <person name="Nolan M."/>
            <person name="Ohm R.A."/>
            <person name="Tamas L."/>
            <person name="Grigoriev I.V."/>
            <person name="Spatafora J.W."/>
            <person name="Nagy L.G."/>
            <person name="Kovacs G.M."/>
        </authorList>
    </citation>
    <scope>NUCLEOTIDE SEQUENCE [LARGE SCALE GENOMIC DNA]</scope>
    <source>
        <strain evidence="3 4">DSE2036</strain>
    </source>
</reference>
<gene>
    <name evidence="3" type="ORF">DM02DRAFT_701463</name>
</gene>
<dbReference type="OrthoDB" id="674604at2759"/>
<dbReference type="GO" id="GO:0043531">
    <property type="term" value="F:ADP binding"/>
    <property type="evidence" value="ECO:0007669"/>
    <property type="project" value="InterPro"/>
</dbReference>
<dbReference type="SUPFAM" id="SSF48452">
    <property type="entry name" value="TPR-like"/>
    <property type="match status" value="2"/>
</dbReference>
<dbReference type="Gene3D" id="1.25.40.10">
    <property type="entry name" value="Tetratricopeptide repeat domain"/>
    <property type="match status" value="2"/>
</dbReference>
<dbReference type="PANTHER" id="PTHR10622">
    <property type="entry name" value="HET DOMAIN-CONTAINING PROTEIN"/>
    <property type="match status" value="1"/>
</dbReference>
<dbReference type="InterPro" id="IPR027417">
    <property type="entry name" value="P-loop_NTPase"/>
</dbReference>
<dbReference type="AlphaFoldDB" id="A0A2V1D4H1"/>
<evidence type="ECO:0000313" key="4">
    <source>
        <dbReference type="Proteomes" id="UP000244855"/>
    </source>
</evidence>
<feature type="domain" description="AAA+ ATPase" evidence="2">
    <location>
        <begin position="274"/>
        <end position="420"/>
    </location>
</feature>
<dbReference type="EMBL" id="KZ805719">
    <property type="protein sequence ID" value="PVH92124.1"/>
    <property type="molecule type" value="Genomic_DNA"/>
</dbReference>
<proteinExistence type="predicted"/>
<dbReference type="Gene3D" id="3.40.50.300">
    <property type="entry name" value="P-loop containing nucleotide triphosphate hydrolases"/>
    <property type="match status" value="1"/>
</dbReference>
<dbReference type="InterPro" id="IPR003593">
    <property type="entry name" value="AAA+_ATPase"/>
</dbReference>
<feature type="region of interest" description="Disordered" evidence="1">
    <location>
        <begin position="478"/>
        <end position="499"/>
    </location>
</feature>
<dbReference type="InterPro" id="IPR010730">
    <property type="entry name" value="HET"/>
</dbReference>
<evidence type="ECO:0000259" key="2">
    <source>
        <dbReference type="SMART" id="SM00382"/>
    </source>
</evidence>
<sequence length="917" mass="104674">MRLLRFDQASMLHLTDFGDKTVPPYGILSHRWGNSEVLFEDVANKSYKEKDGYRKIEFCAKQATKDQLQYFWIDTCCIDKWNLEELSKSINSMFLWYKNATKCYVFLPDVSVPTATGIAPQAMWEESFRKSAWFTRGWTLQELIGPSSVEFFSSEGQLLGDKKSLKKLLHAVTRLPVKALQKYSSDDFTISERMKWADGRETTEEEDIVYCLLGILDVSMPASYGEGREKAWIRLKAEVNSSAPFIIPFARNDKFIGQESHFADLEATLFRDKQTTRMAILGPGGTGKSQLALKFAYRTKRRNKNCSIFWINASSIDGIHQSYASIARKLNIPGWNDEKTDLKQIVKLYLSKEDAGQSLLIFDNADDDHLMSAGLSKTGAAALIDYQPQSKLCSILFTTTNVDTAKRLASRNIIELQKMASDIARSMLERYLDIEVSITEKFEVELLLQELSHLPLAIVQAATYINTRNLRLHDYRTQLSKQDQRAPKSNSASTKDTIQEYDTQNPVAATLLLSTDQILCDSPLAGKYLFFMACIDRKDILLELLDAPSPFEREDAIKTINSYKLVTRRPADSALDIHQLVHSALRESLRKRGILEKWTQTAVKRLARVFPDDKHGNRSKWRRMLPHAKYALSHSPRDQEDMGKLRLEFKCADVLLSDGQYKESAELLMQLTRKRILGSEHPDTLTSTGNLALTYMNQSRWKDAEKLFVQTMETFKRVLGNEHPSTLTNMANLAATYWNQRRWKLAERLEVQVMETRKTKLGDSHPDTLTSMANLAATYKNQDRWEESEALDEQVMETRKKKLGDSHPDTLTSMNNLSDTYKHQGRWKEAEVLDVQVMATRRTKLGDSHPSTLTSMNNLAVTWMCQGRDAKALELMEECVRLMRHVLGTTHPHYISSLGALTSWQIEISGVSSLTFI</sequence>
<feature type="compositionally biased region" description="Polar residues" evidence="1">
    <location>
        <begin position="487"/>
        <end position="499"/>
    </location>
</feature>
<organism evidence="3 4">
    <name type="scientific">Periconia macrospinosa</name>
    <dbReference type="NCBI Taxonomy" id="97972"/>
    <lineage>
        <taxon>Eukaryota</taxon>
        <taxon>Fungi</taxon>
        <taxon>Dikarya</taxon>
        <taxon>Ascomycota</taxon>
        <taxon>Pezizomycotina</taxon>
        <taxon>Dothideomycetes</taxon>
        <taxon>Pleosporomycetidae</taxon>
        <taxon>Pleosporales</taxon>
        <taxon>Massarineae</taxon>
        <taxon>Periconiaceae</taxon>
        <taxon>Periconia</taxon>
    </lineage>
</organism>
<accession>A0A2V1D4H1</accession>
<dbReference type="InterPro" id="IPR002182">
    <property type="entry name" value="NB-ARC"/>
</dbReference>
<name>A0A2V1D4H1_9PLEO</name>
<dbReference type="SMART" id="SM00382">
    <property type="entry name" value="AAA"/>
    <property type="match status" value="1"/>
</dbReference>
<dbReference type="PRINTS" id="PR00381">
    <property type="entry name" value="KINESINLIGHT"/>
</dbReference>
<dbReference type="Pfam" id="PF00931">
    <property type="entry name" value="NB-ARC"/>
    <property type="match status" value="1"/>
</dbReference>
<dbReference type="Proteomes" id="UP000244855">
    <property type="component" value="Unassembled WGS sequence"/>
</dbReference>
<dbReference type="STRING" id="97972.A0A2V1D4H1"/>
<dbReference type="Pfam" id="PF13424">
    <property type="entry name" value="TPR_12"/>
    <property type="match status" value="2"/>
</dbReference>
<dbReference type="Pfam" id="PF13374">
    <property type="entry name" value="TPR_10"/>
    <property type="match status" value="1"/>
</dbReference>
<evidence type="ECO:0000256" key="1">
    <source>
        <dbReference type="SAM" id="MobiDB-lite"/>
    </source>
</evidence>
<dbReference type="SUPFAM" id="SSF52540">
    <property type="entry name" value="P-loop containing nucleoside triphosphate hydrolases"/>
    <property type="match status" value="1"/>
</dbReference>
<dbReference type="InterPro" id="IPR011990">
    <property type="entry name" value="TPR-like_helical_dom_sf"/>
</dbReference>
<keyword evidence="4" id="KW-1185">Reference proteome</keyword>
<dbReference type="Pfam" id="PF06985">
    <property type="entry name" value="HET"/>
    <property type="match status" value="1"/>
</dbReference>